<name>A0ABV4DLH1_9LACO</name>
<dbReference type="EC" id="2.4.-.-" evidence="2"/>
<dbReference type="Pfam" id="PF00534">
    <property type="entry name" value="Glycos_transf_1"/>
    <property type="match status" value="1"/>
</dbReference>
<dbReference type="CDD" id="cd03811">
    <property type="entry name" value="GT4_GT28_WabH-like"/>
    <property type="match status" value="1"/>
</dbReference>
<dbReference type="InterPro" id="IPR001296">
    <property type="entry name" value="Glyco_trans_1"/>
</dbReference>
<evidence type="ECO:0000313" key="2">
    <source>
        <dbReference type="EMBL" id="MEY8661335.1"/>
    </source>
</evidence>
<evidence type="ECO:0000313" key="3">
    <source>
        <dbReference type="Proteomes" id="UP001565236"/>
    </source>
</evidence>
<keyword evidence="2" id="KW-0808">Transferase</keyword>
<evidence type="ECO:0000259" key="1">
    <source>
        <dbReference type="Pfam" id="PF00534"/>
    </source>
</evidence>
<proteinExistence type="predicted"/>
<sequence>MKLKFLCMFLSGTGGTETVLVKVLNELCHQNEIELILTNRPQEDTWLKKLDPKIKLSIYDGKFKRLSRIAWTFLTASKDTYFISLSPKMIKLGARLRQLFHKRYKLISWIHFSLNEQNMFDAQTTLPLADGHLAINSVIKEQLISYGIPKDTIFLIHNPIEPVAKALKPSTKPKSFFYAGRITFLGQKNLKELLDALALVEDATLDVYGTGEDLEKCQTYAASLGIAERITWHGFTAELWEQIKVRPSALILTSTFEGLPMIALETAAHGIPIICSNFNGYRDILQEDRNGFSYQLHNIEQLAQKMNMIDQVAFTPEQIKSSIQAFYPQTYFKNFEEALHKLK</sequence>
<accession>A0ABV4DLH1</accession>
<dbReference type="RefSeq" id="WP_369939708.1">
    <property type="nucleotide sequence ID" value="NZ_JBCLUF010000001.1"/>
</dbReference>
<keyword evidence="3" id="KW-1185">Reference proteome</keyword>
<dbReference type="Proteomes" id="UP001565236">
    <property type="component" value="Unassembled WGS sequence"/>
</dbReference>
<dbReference type="EMBL" id="JBCLUF010000001">
    <property type="protein sequence ID" value="MEY8661335.1"/>
    <property type="molecule type" value="Genomic_DNA"/>
</dbReference>
<gene>
    <name evidence="2" type="ORF">AALT52_00295</name>
</gene>
<dbReference type="Gene3D" id="3.40.50.2000">
    <property type="entry name" value="Glycogen Phosphorylase B"/>
    <property type="match status" value="2"/>
</dbReference>
<dbReference type="PANTHER" id="PTHR12526">
    <property type="entry name" value="GLYCOSYLTRANSFERASE"/>
    <property type="match status" value="1"/>
</dbReference>
<organism evidence="2 3">
    <name type="scientific">Ligilactobacillus faecis</name>
    <dbReference type="NCBI Taxonomy" id="762833"/>
    <lineage>
        <taxon>Bacteria</taxon>
        <taxon>Bacillati</taxon>
        <taxon>Bacillota</taxon>
        <taxon>Bacilli</taxon>
        <taxon>Lactobacillales</taxon>
        <taxon>Lactobacillaceae</taxon>
        <taxon>Ligilactobacillus</taxon>
    </lineage>
</organism>
<dbReference type="GO" id="GO:0016757">
    <property type="term" value="F:glycosyltransferase activity"/>
    <property type="evidence" value="ECO:0007669"/>
    <property type="project" value="UniProtKB-KW"/>
</dbReference>
<dbReference type="SUPFAM" id="SSF53756">
    <property type="entry name" value="UDP-Glycosyltransferase/glycogen phosphorylase"/>
    <property type="match status" value="1"/>
</dbReference>
<feature type="domain" description="Glycosyl transferase family 1" evidence="1">
    <location>
        <begin position="166"/>
        <end position="307"/>
    </location>
</feature>
<dbReference type="PANTHER" id="PTHR12526:SF630">
    <property type="entry name" value="GLYCOSYLTRANSFERASE"/>
    <property type="match status" value="1"/>
</dbReference>
<comment type="caution">
    <text evidence="2">The sequence shown here is derived from an EMBL/GenBank/DDBJ whole genome shotgun (WGS) entry which is preliminary data.</text>
</comment>
<keyword evidence="2" id="KW-0328">Glycosyltransferase</keyword>
<protein>
    <submittedName>
        <fullName evidence="2">Glycosyltransferase</fullName>
        <ecNumber evidence="2">2.4.-.-</ecNumber>
    </submittedName>
</protein>
<reference evidence="2 3" key="1">
    <citation type="submission" date="2024-03" db="EMBL/GenBank/DDBJ databases">
        <title>Mouse gut bacterial collection (mGBC) of GemPharmatech.</title>
        <authorList>
            <person name="He Y."/>
            <person name="Dong L."/>
            <person name="Wu D."/>
            <person name="Gao X."/>
            <person name="Lin Z."/>
        </authorList>
    </citation>
    <scope>NUCLEOTIDE SEQUENCE [LARGE SCALE GENOMIC DNA]</scope>
    <source>
        <strain evidence="2 3">15-30</strain>
    </source>
</reference>